<reference evidence="6" key="1">
    <citation type="submission" date="2023-03" db="EMBL/GenBank/DDBJ databases">
        <title>MT1 and MT2 Draft Genomes of Novel Species.</title>
        <authorList>
            <person name="Venkateswaran K."/>
        </authorList>
    </citation>
    <scope>NUCLEOTIDE SEQUENCE</scope>
    <source>
        <strain evidence="6">F6_8S_P_1A</strain>
    </source>
</reference>
<evidence type="ECO:0000259" key="5">
    <source>
        <dbReference type="PROSITE" id="PS50977"/>
    </source>
</evidence>
<dbReference type="PRINTS" id="PR00455">
    <property type="entry name" value="HTHTETR"/>
</dbReference>
<evidence type="ECO:0000313" key="7">
    <source>
        <dbReference type="Proteomes" id="UP001174210"/>
    </source>
</evidence>
<proteinExistence type="predicted"/>
<keyword evidence="1" id="KW-0805">Transcription regulation</keyword>
<dbReference type="RefSeq" id="WP_301219986.1">
    <property type="nucleotide sequence ID" value="NZ_JAROCB010000004.1"/>
</dbReference>
<dbReference type="PANTHER" id="PTHR30055:SF234">
    <property type="entry name" value="HTH-TYPE TRANSCRIPTIONAL REGULATOR BETI"/>
    <property type="match status" value="1"/>
</dbReference>
<dbReference type="Gene3D" id="1.10.357.10">
    <property type="entry name" value="Tetracycline Repressor, domain 2"/>
    <property type="match status" value="1"/>
</dbReference>
<dbReference type="SUPFAM" id="SSF46689">
    <property type="entry name" value="Homeodomain-like"/>
    <property type="match status" value="1"/>
</dbReference>
<dbReference type="InterPro" id="IPR009057">
    <property type="entry name" value="Homeodomain-like_sf"/>
</dbReference>
<feature type="DNA-binding region" description="H-T-H motif" evidence="4">
    <location>
        <begin position="33"/>
        <end position="52"/>
    </location>
</feature>
<dbReference type="PROSITE" id="PS50977">
    <property type="entry name" value="HTH_TETR_2"/>
    <property type="match status" value="1"/>
</dbReference>
<keyword evidence="3" id="KW-0804">Transcription</keyword>
<protein>
    <submittedName>
        <fullName evidence="6">TetR/AcrR family transcriptional regulator</fullName>
    </submittedName>
</protein>
<keyword evidence="2 4" id="KW-0238">DNA-binding</keyword>
<dbReference type="EMBL" id="JAROCB010000004">
    <property type="protein sequence ID" value="MDN4598640.1"/>
    <property type="molecule type" value="Genomic_DNA"/>
</dbReference>
<evidence type="ECO:0000256" key="3">
    <source>
        <dbReference type="ARBA" id="ARBA00023163"/>
    </source>
</evidence>
<evidence type="ECO:0000256" key="2">
    <source>
        <dbReference type="ARBA" id="ARBA00023125"/>
    </source>
</evidence>
<accession>A0ABT8J0M3</accession>
<dbReference type="InterPro" id="IPR050109">
    <property type="entry name" value="HTH-type_TetR-like_transc_reg"/>
</dbReference>
<evidence type="ECO:0000256" key="4">
    <source>
        <dbReference type="PROSITE-ProRule" id="PRU00335"/>
    </source>
</evidence>
<dbReference type="PANTHER" id="PTHR30055">
    <property type="entry name" value="HTH-TYPE TRANSCRIPTIONAL REGULATOR RUTR"/>
    <property type="match status" value="1"/>
</dbReference>
<feature type="domain" description="HTH tetR-type" evidence="5">
    <location>
        <begin position="10"/>
        <end position="70"/>
    </location>
</feature>
<sequence>MPKVTEEHRQARRRQIAQAALRCFARSGFQQTSMADIIAESGLSAGAIYGHYKSKEELVELAVSIVLDDRFVEVADAGSRDPLPTPGEMVRLLLHGIESQIPDLGLLVQVWGQMPINPRLGEIAERVGARIRRLLTDYLVVWFERRGGFPPAEAAARAAQDATLYMGIVQGYVTQKTIFADFDPETYLAAVDRVGADLHR</sequence>
<gene>
    <name evidence="6" type="ORF">P5G59_15915</name>
</gene>
<evidence type="ECO:0000313" key="6">
    <source>
        <dbReference type="EMBL" id="MDN4598640.1"/>
    </source>
</evidence>
<evidence type="ECO:0000256" key="1">
    <source>
        <dbReference type="ARBA" id="ARBA00023015"/>
    </source>
</evidence>
<organism evidence="6 7">
    <name type="scientific">Leifsonia virtsii</name>
    <dbReference type="NCBI Taxonomy" id="3035915"/>
    <lineage>
        <taxon>Bacteria</taxon>
        <taxon>Bacillati</taxon>
        <taxon>Actinomycetota</taxon>
        <taxon>Actinomycetes</taxon>
        <taxon>Micrococcales</taxon>
        <taxon>Microbacteriaceae</taxon>
        <taxon>Leifsonia</taxon>
    </lineage>
</organism>
<name>A0ABT8J0M3_9MICO</name>
<dbReference type="InterPro" id="IPR001647">
    <property type="entry name" value="HTH_TetR"/>
</dbReference>
<dbReference type="Pfam" id="PF00440">
    <property type="entry name" value="TetR_N"/>
    <property type="match status" value="1"/>
</dbReference>
<comment type="caution">
    <text evidence="6">The sequence shown here is derived from an EMBL/GenBank/DDBJ whole genome shotgun (WGS) entry which is preliminary data.</text>
</comment>
<dbReference type="Proteomes" id="UP001174210">
    <property type="component" value="Unassembled WGS sequence"/>
</dbReference>
<keyword evidence="7" id="KW-1185">Reference proteome</keyword>